<reference evidence="1 2" key="1">
    <citation type="submission" date="2022-01" db="EMBL/GenBank/DDBJ databases">
        <title>Flavihumibacter sp. nov., isolated from sediment of a river.</title>
        <authorList>
            <person name="Liu H."/>
        </authorList>
    </citation>
    <scope>NUCLEOTIDE SEQUENCE [LARGE SCALE GENOMIC DNA]</scope>
    <source>
        <strain evidence="1 2">RY-1</strain>
    </source>
</reference>
<keyword evidence="2" id="KW-1185">Reference proteome</keyword>
<evidence type="ECO:0008006" key="3">
    <source>
        <dbReference type="Google" id="ProtNLM"/>
    </source>
</evidence>
<gene>
    <name evidence="1" type="ORF">L0U88_15065</name>
</gene>
<dbReference type="EMBL" id="JAKEVY010000003">
    <property type="protein sequence ID" value="MCF1715959.1"/>
    <property type="molecule type" value="Genomic_DNA"/>
</dbReference>
<evidence type="ECO:0000313" key="2">
    <source>
        <dbReference type="Proteomes" id="UP001200145"/>
    </source>
</evidence>
<organism evidence="1 2">
    <name type="scientific">Flavihumibacter fluminis</name>
    <dbReference type="NCBI Taxonomy" id="2909236"/>
    <lineage>
        <taxon>Bacteria</taxon>
        <taxon>Pseudomonadati</taxon>
        <taxon>Bacteroidota</taxon>
        <taxon>Chitinophagia</taxon>
        <taxon>Chitinophagales</taxon>
        <taxon>Chitinophagaceae</taxon>
        <taxon>Flavihumibacter</taxon>
    </lineage>
</organism>
<dbReference type="Proteomes" id="UP001200145">
    <property type="component" value="Unassembled WGS sequence"/>
</dbReference>
<proteinExistence type="predicted"/>
<name>A0ABS9BM98_9BACT</name>
<accession>A0ABS9BM98</accession>
<dbReference type="RefSeq" id="WP_234866904.1">
    <property type="nucleotide sequence ID" value="NZ_JAKEVY010000003.1"/>
</dbReference>
<comment type="caution">
    <text evidence="1">The sequence shown here is derived from an EMBL/GenBank/DDBJ whole genome shotgun (WGS) entry which is preliminary data.</text>
</comment>
<sequence>MKPLIITIIALGLFQTVKGQTINWKTIDSSKHIVTAGFAWDYSLSYSAGYGYKLNTKLPIVLSLNFTKASGENLLDDFKTKIGGQIVLLNQPTFKGIITLNGIYRRFENDLVRLQNIGSEVKGTFGYYKPKWLVACEVGFDKAILTHFKHSDTYKKDIYQNVKDGWYEPATGGNFSYGLQTGYSFKKSDITLNFGKVITQDFKTTPLIPFYLRLGYNNKFR</sequence>
<protein>
    <recommendedName>
        <fullName evidence="3">Outer membrane protein with beta-barrel domain</fullName>
    </recommendedName>
</protein>
<evidence type="ECO:0000313" key="1">
    <source>
        <dbReference type="EMBL" id="MCF1715959.1"/>
    </source>
</evidence>